<dbReference type="AlphaFoldDB" id="A0A133XJQ0"/>
<dbReference type="EMBL" id="LODL01000019">
    <property type="protein sequence ID" value="KXB31165.1"/>
    <property type="molecule type" value="Genomic_DNA"/>
</dbReference>
<comment type="caution">
    <text evidence="1">The sequence shown here is derived from an EMBL/GenBank/DDBJ whole genome shotgun (WGS) entry which is preliminary data.</text>
</comment>
<reference evidence="1 2" key="1">
    <citation type="submission" date="2015-12" db="EMBL/GenBank/DDBJ databases">
        <title>Nitrous oxide reduction kinetics distinguish bacteria harboring typical versus atypical NosZ.</title>
        <authorList>
            <person name="Yoon S."/>
            <person name="Nissen S."/>
            <person name="Park D."/>
            <person name="Sanford R.A."/>
            <person name="Loeffler F.E."/>
        </authorList>
    </citation>
    <scope>NUCLEOTIDE SEQUENCE [LARGE SCALE GENOMIC DNA]</scope>
    <source>
        <strain evidence="1 2">ATCC BAA-841</strain>
    </source>
</reference>
<protein>
    <submittedName>
        <fullName evidence="1">Uncharacterized protein</fullName>
    </submittedName>
</protein>
<evidence type="ECO:0000313" key="2">
    <source>
        <dbReference type="Proteomes" id="UP000070186"/>
    </source>
</evidence>
<dbReference type="InterPro" id="IPR027417">
    <property type="entry name" value="P-loop_NTPase"/>
</dbReference>
<dbReference type="Proteomes" id="UP000070186">
    <property type="component" value="Unassembled WGS sequence"/>
</dbReference>
<sequence length="71" mass="7397">MASSRAGKWKLPATPAPSQGGESFLLSLVLAHSDLVSQKTSIDSRFLDEGFDTLDGGPLEIALNALDQAGP</sequence>
<keyword evidence="2" id="KW-1185">Reference proteome</keyword>
<accession>A0A133XJQ0</accession>
<name>A0A133XJQ0_9RHOO</name>
<evidence type="ECO:0000313" key="1">
    <source>
        <dbReference type="EMBL" id="KXB31165.1"/>
    </source>
</evidence>
<dbReference type="STRING" id="281362.AT959_10805"/>
<gene>
    <name evidence="1" type="ORF">AT959_10805</name>
</gene>
<dbReference type="Gene3D" id="3.40.50.300">
    <property type="entry name" value="P-loop containing nucleotide triphosphate hydrolases"/>
    <property type="match status" value="1"/>
</dbReference>
<proteinExistence type="predicted"/>
<organism evidence="1 2">
    <name type="scientific">Dechloromonas denitrificans</name>
    <dbReference type="NCBI Taxonomy" id="281362"/>
    <lineage>
        <taxon>Bacteria</taxon>
        <taxon>Pseudomonadati</taxon>
        <taxon>Pseudomonadota</taxon>
        <taxon>Betaproteobacteria</taxon>
        <taxon>Rhodocyclales</taxon>
        <taxon>Azonexaceae</taxon>
        <taxon>Dechloromonas</taxon>
    </lineage>
</organism>